<feature type="compositionally biased region" description="Low complexity" evidence="12">
    <location>
        <begin position="37"/>
        <end position="100"/>
    </location>
</feature>
<dbReference type="GO" id="GO:0061630">
    <property type="term" value="F:ubiquitin protein ligase activity"/>
    <property type="evidence" value="ECO:0007669"/>
    <property type="project" value="UniProtKB-EC"/>
</dbReference>
<keyword evidence="7 11" id="KW-0863">Zinc-finger</keyword>
<dbReference type="InterPro" id="IPR017907">
    <property type="entry name" value="Znf_RING_CS"/>
</dbReference>
<evidence type="ECO:0000256" key="8">
    <source>
        <dbReference type="ARBA" id="ARBA00022786"/>
    </source>
</evidence>
<dbReference type="SUPFAM" id="SSF57850">
    <property type="entry name" value="RING/U-box"/>
    <property type="match status" value="1"/>
</dbReference>
<dbReference type="GO" id="GO:0005634">
    <property type="term" value="C:nucleus"/>
    <property type="evidence" value="ECO:0007669"/>
    <property type="project" value="UniProtKB-ARBA"/>
</dbReference>
<keyword evidence="13" id="KW-1133">Transmembrane helix</keyword>
<name>A0A2M4BVL6_9DIPT</name>
<evidence type="ECO:0000256" key="4">
    <source>
        <dbReference type="ARBA" id="ARBA00012483"/>
    </source>
</evidence>
<keyword evidence="5" id="KW-0808">Transferase</keyword>
<evidence type="ECO:0000256" key="11">
    <source>
        <dbReference type="PROSITE-ProRule" id="PRU00175"/>
    </source>
</evidence>
<comment type="pathway">
    <text evidence="3">Protein modification; protein ubiquitination.</text>
</comment>
<keyword evidence="13" id="KW-0812">Transmembrane</keyword>
<evidence type="ECO:0000256" key="12">
    <source>
        <dbReference type="SAM" id="MobiDB-lite"/>
    </source>
</evidence>
<keyword evidence="9" id="KW-0862">Zinc</keyword>
<dbReference type="InterPro" id="IPR045103">
    <property type="entry name" value="RNF5/RNF185-like"/>
</dbReference>
<organism evidence="15">
    <name type="scientific">Anopheles marajoara</name>
    <dbReference type="NCBI Taxonomy" id="58244"/>
    <lineage>
        <taxon>Eukaryota</taxon>
        <taxon>Metazoa</taxon>
        <taxon>Ecdysozoa</taxon>
        <taxon>Arthropoda</taxon>
        <taxon>Hexapoda</taxon>
        <taxon>Insecta</taxon>
        <taxon>Pterygota</taxon>
        <taxon>Neoptera</taxon>
        <taxon>Endopterygota</taxon>
        <taxon>Diptera</taxon>
        <taxon>Nematocera</taxon>
        <taxon>Culicoidea</taxon>
        <taxon>Culicidae</taxon>
        <taxon>Anophelinae</taxon>
        <taxon>Anopheles</taxon>
    </lineage>
</organism>
<dbReference type="GO" id="GO:0006511">
    <property type="term" value="P:ubiquitin-dependent protein catabolic process"/>
    <property type="evidence" value="ECO:0007669"/>
    <property type="project" value="InterPro"/>
</dbReference>
<dbReference type="UniPathway" id="UPA00143"/>
<dbReference type="InterPro" id="IPR001841">
    <property type="entry name" value="Znf_RING"/>
</dbReference>
<dbReference type="EC" id="2.3.2.27" evidence="4"/>
<proteinExistence type="predicted"/>
<dbReference type="PROSITE" id="PS00518">
    <property type="entry name" value="ZF_RING_1"/>
    <property type="match status" value="1"/>
</dbReference>
<evidence type="ECO:0000256" key="1">
    <source>
        <dbReference type="ARBA" id="ARBA00000900"/>
    </source>
</evidence>
<evidence type="ECO:0000256" key="10">
    <source>
        <dbReference type="ARBA" id="ARBA00023136"/>
    </source>
</evidence>
<dbReference type="InterPro" id="IPR013083">
    <property type="entry name" value="Znf_RING/FYVE/PHD"/>
</dbReference>
<feature type="domain" description="RING-type" evidence="14">
    <location>
        <begin position="142"/>
        <end position="181"/>
    </location>
</feature>
<evidence type="ECO:0000256" key="9">
    <source>
        <dbReference type="ARBA" id="ARBA00022833"/>
    </source>
</evidence>
<comment type="catalytic activity">
    <reaction evidence="1">
        <text>S-ubiquitinyl-[E2 ubiquitin-conjugating enzyme]-L-cysteine + [acceptor protein]-L-lysine = [E2 ubiquitin-conjugating enzyme]-L-cysteine + N(6)-ubiquitinyl-[acceptor protein]-L-lysine.</text>
        <dbReference type="EC" id="2.3.2.27"/>
    </reaction>
</comment>
<dbReference type="InterPro" id="IPR018957">
    <property type="entry name" value="Znf_C3HC4_RING-type"/>
</dbReference>
<reference evidence="15" key="1">
    <citation type="submission" date="2018-01" db="EMBL/GenBank/DDBJ databases">
        <title>An insight into the sialome of Amazonian anophelines.</title>
        <authorList>
            <person name="Ribeiro J.M."/>
            <person name="Scarpassa V."/>
            <person name="Calvo E."/>
        </authorList>
    </citation>
    <scope>NUCLEOTIDE SEQUENCE</scope>
    <source>
        <tissue evidence="15">Salivary glands</tissue>
    </source>
</reference>
<dbReference type="AlphaFoldDB" id="A0A2M4BVL6"/>
<feature type="transmembrane region" description="Helical" evidence="13">
    <location>
        <begin position="273"/>
        <end position="291"/>
    </location>
</feature>
<dbReference type="FunFam" id="3.30.40.10:FF:000062">
    <property type="entry name" value="E3 ubiquitin-protein ligase RNF185"/>
    <property type="match status" value="1"/>
</dbReference>
<dbReference type="EMBL" id="GGFJ01007974">
    <property type="protein sequence ID" value="MBW57115.1"/>
    <property type="molecule type" value="Transcribed_RNA"/>
</dbReference>
<feature type="compositionally biased region" description="Low complexity" evidence="12">
    <location>
        <begin position="108"/>
        <end position="124"/>
    </location>
</feature>
<evidence type="ECO:0000259" key="14">
    <source>
        <dbReference type="PROSITE" id="PS50089"/>
    </source>
</evidence>
<feature type="region of interest" description="Disordered" evidence="12">
    <location>
        <begin position="192"/>
        <end position="220"/>
    </location>
</feature>
<dbReference type="GO" id="GO:0016567">
    <property type="term" value="P:protein ubiquitination"/>
    <property type="evidence" value="ECO:0007669"/>
    <property type="project" value="UniProtKB-UniPathway"/>
</dbReference>
<evidence type="ECO:0000256" key="6">
    <source>
        <dbReference type="ARBA" id="ARBA00022723"/>
    </source>
</evidence>
<keyword evidence="6" id="KW-0479">Metal-binding</keyword>
<dbReference type="Pfam" id="PF00097">
    <property type="entry name" value="zf-C3HC4"/>
    <property type="match status" value="1"/>
</dbReference>
<feature type="region of interest" description="Disordered" evidence="12">
    <location>
        <begin position="1"/>
        <end position="135"/>
    </location>
</feature>
<evidence type="ECO:0000256" key="2">
    <source>
        <dbReference type="ARBA" id="ARBA00004308"/>
    </source>
</evidence>
<dbReference type="GO" id="GO:0008270">
    <property type="term" value="F:zinc ion binding"/>
    <property type="evidence" value="ECO:0007669"/>
    <property type="project" value="UniProtKB-KW"/>
</dbReference>
<keyword evidence="10 13" id="KW-0472">Membrane</keyword>
<comment type="subcellular location">
    <subcellularLocation>
        <location evidence="2">Endomembrane system</location>
    </subcellularLocation>
</comment>
<protein>
    <recommendedName>
        <fullName evidence="4">RING-type E3 ubiquitin transferase</fullName>
        <ecNumber evidence="4">2.3.2.27</ecNumber>
    </recommendedName>
</protein>
<accession>A0A2M4BVL6</accession>
<sequence length="292" mass="30941">MASTTEIPPTVSSSSGGSSSTAPTLEDLIEDSQPTGSNSPSTDNPSSSSFDFLIVNSEPSSSSTAPNNNSSSSSSSNQRRPTGTTDNSDDQQQQQSTASTNRTKSNLEGNASEAGQASGGSSTATGGGSGDEEKKDDTVFECNICLDTAKDAVVSMCGHLFCWPCIHQWMNGYRNTCPVCKSSISKEKVIPLYGRGGSKEDPRKTVPPRPAGQRTEPEPLNGFPSFTGDGTFHMSFGIGAFPFGFFTSTLNFGDFRGANAPRENTRESEEDQFLSQVFLFVALIFIAWLALA</sequence>
<evidence type="ECO:0000256" key="7">
    <source>
        <dbReference type="ARBA" id="ARBA00022771"/>
    </source>
</evidence>
<keyword evidence="8" id="KW-0833">Ubl conjugation pathway</keyword>
<evidence type="ECO:0000256" key="3">
    <source>
        <dbReference type="ARBA" id="ARBA00004906"/>
    </source>
</evidence>
<dbReference type="SMART" id="SM00184">
    <property type="entry name" value="RING"/>
    <property type="match status" value="1"/>
</dbReference>
<evidence type="ECO:0000313" key="15">
    <source>
        <dbReference type="EMBL" id="MBW57115.1"/>
    </source>
</evidence>
<evidence type="ECO:0000256" key="13">
    <source>
        <dbReference type="SAM" id="Phobius"/>
    </source>
</evidence>
<feature type="compositionally biased region" description="Polar residues" evidence="12">
    <location>
        <begin position="1"/>
        <end position="11"/>
    </location>
</feature>
<dbReference type="PROSITE" id="PS50089">
    <property type="entry name" value="ZF_RING_2"/>
    <property type="match status" value="1"/>
</dbReference>
<evidence type="ECO:0000256" key="5">
    <source>
        <dbReference type="ARBA" id="ARBA00022679"/>
    </source>
</evidence>
<dbReference type="Gene3D" id="3.30.40.10">
    <property type="entry name" value="Zinc/RING finger domain, C3HC4 (zinc finger)"/>
    <property type="match status" value="1"/>
</dbReference>
<dbReference type="GO" id="GO:0005783">
    <property type="term" value="C:endoplasmic reticulum"/>
    <property type="evidence" value="ECO:0007669"/>
    <property type="project" value="InterPro"/>
</dbReference>
<dbReference type="PANTHER" id="PTHR12313">
    <property type="entry name" value="E3 UBIQUITIN-PROTEIN LIGASE RNF5-RELATED"/>
    <property type="match status" value="1"/>
</dbReference>